<evidence type="ECO:0000313" key="9">
    <source>
        <dbReference type="Proteomes" id="UP001320420"/>
    </source>
</evidence>
<dbReference type="Gene3D" id="1.20.1250.20">
    <property type="entry name" value="MFS general substrate transporter like domains"/>
    <property type="match status" value="1"/>
</dbReference>
<feature type="transmembrane region" description="Helical" evidence="6">
    <location>
        <begin position="574"/>
        <end position="594"/>
    </location>
</feature>
<feature type="transmembrane region" description="Helical" evidence="6">
    <location>
        <begin position="335"/>
        <end position="355"/>
    </location>
</feature>
<comment type="caution">
    <text evidence="8">The sequence shown here is derived from an EMBL/GenBank/DDBJ whole genome shotgun (WGS) entry which is preliminary data.</text>
</comment>
<feature type="transmembrane region" description="Helical" evidence="6">
    <location>
        <begin position="194"/>
        <end position="212"/>
    </location>
</feature>
<dbReference type="SUPFAM" id="SSF103473">
    <property type="entry name" value="MFS general substrate transporter"/>
    <property type="match status" value="1"/>
</dbReference>
<evidence type="ECO:0000256" key="3">
    <source>
        <dbReference type="ARBA" id="ARBA00022989"/>
    </source>
</evidence>
<feature type="transmembrane region" description="Helical" evidence="6">
    <location>
        <begin position="101"/>
        <end position="119"/>
    </location>
</feature>
<feature type="transmembrane region" description="Helical" evidence="6">
    <location>
        <begin position="550"/>
        <end position="567"/>
    </location>
</feature>
<evidence type="ECO:0000256" key="4">
    <source>
        <dbReference type="ARBA" id="ARBA00023136"/>
    </source>
</evidence>
<gene>
    <name evidence="8" type="ORF">SLS62_006119</name>
</gene>
<feature type="region of interest" description="Disordered" evidence="5">
    <location>
        <begin position="1"/>
        <end position="45"/>
    </location>
</feature>
<feature type="compositionally biased region" description="Low complexity" evidence="5">
    <location>
        <begin position="26"/>
        <end position="36"/>
    </location>
</feature>
<keyword evidence="4 6" id="KW-0472">Membrane</keyword>
<protein>
    <recommendedName>
        <fullName evidence="7">Major facilitator superfamily (MFS) profile domain-containing protein</fullName>
    </recommendedName>
</protein>
<dbReference type="Pfam" id="PF07690">
    <property type="entry name" value="MFS_1"/>
    <property type="match status" value="1"/>
</dbReference>
<proteinExistence type="predicted"/>
<dbReference type="GO" id="GO:0022857">
    <property type="term" value="F:transmembrane transporter activity"/>
    <property type="evidence" value="ECO:0007669"/>
    <property type="project" value="InterPro"/>
</dbReference>
<feature type="transmembrane region" description="Helical" evidence="6">
    <location>
        <begin position="224"/>
        <end position="245"/>
    </location>
</feature>
<feature type="transmembrane region" description="Helical" evidence="6">
    <location>
        <begin position="375"/>
        <end position="394"/>
    </location>
</feature>
<evidence type="ECO:0000256" key="1">
    <source>
        <dbReference type="ARBA" id="ARBA00004141"/>
    </source>
</evidence>
<name>A0AAN9UQ34_9PEZI</name>
<dbReference type="AlphaFoldDB" id="A0AAN9UQ34"/>
<evidence type="ECO:0000313" key="8">
    <source>
        <dbReference type="EMBL" id="KAK7751976.1"/>
    </source>
</evidence>
<dbReference type="GO" id="GO:0005886">
    <property type="term" value="C:plasma membrane"/>
    <property type="evidence" value="ECO:0007669"/>
    <property type="project" value="TreeGrafter"/>
</dbReference>
<dbReference type="PROSITE" id="PS50850">
    <property type="entry name" value="MFS"/>
    <property type="match status" value="1"/>
</dbReference>
<dbReference type="InterPro" id="IPR011701">
    <property type="entry name" value="MFS"/>
</dbReference>
<organism evidence="8 9">
    <name type="scientific">Diatrype stigma</name>
    <dbReference type="NCBI Taxonomy" id="117547"/>
    <lineage>
        <taxon>Eukaryota</taxon>
        <taxon>Fungi</taxon>
        <taxon>Dikarya</taxon>
        <taxon>Ascomycota</taxon>
        <taxon>Pezizomycotina</taxon>
        <taxon>Sordariomycetes</taxon>
        <taxon>Xylariomycetidae</taxon>
        <taxon>Xylariales</taxon>
        <taxon>Diatrypaceae</taxon>
        <taxon>Diatrype</taxon>
    </lineage>
</organism>
<keyword evidence="9" id="KW-1185">Reference proteome</keyword>
<comment type="subcellular location">
    <subcellularLocation>
        <location evidence="1">Membrane</location>
        <topology evidence="1">Multi-pass membrane protein</topology>
    </subcellularLocation>
</comment>
<feature type="transmembrane region" description="Helical" evidence="6">
    <location>
        <begin position="153"/>
        <end position="173"/>
    </location>
</feature>
<dbReference type="InterPro" id="IPR020846">
    <property type="entry name" value="MFS_dom"/>
</dbReference>
<dbReference type="PANTHER" id="PTHR23501:SF195">
    <property type="entry name" value="PEP5"/>
    <property type="match status" value="1"/>
</dbReference>
<feature type="compositionally biased region" description="Basic and acidic residues" evidence="5">
    <location>
        <begin position="9"/>
        <end position="21"/>
    </location>
</feature>
<feature type="transmembrane region" description="Helical" evidence="6">
    <location>
        <begin position="266"/>
        <end position="285"/>
    </location>
</feature>
<feature type="domain" description="Major facilitator superfamily (MFS) profile" evidence="7">
    <location>
        <begin position="63"/>
        <end position="598"/>
    </location>
</feature>
<dbReference type="InterPro" id="IPR036259">
    <property type="entry name" value="MFS_trans_sf"/>
</dbReference>
<evidence type="ECO:0000256" key="6">
    <source>
        <dbReference type="SAM" id="Phobius"/>
    </source>
</evidence>
<dbReference type="Proteomes" id="UP001320420">
    <property type="component" value="Unassembled WGS sequence"/>
</dbReference>
<feature type="transmembrane region" description="Helical" evidence="6">
    <location>
        <begin position="428"/>
        <end position="449"/>
    </location>
</feature>
<evidence type="ECO:0000256" key="5">
    <source>
        <dbReference type="SAM" id="MobiDB-lite"/>
    </source>
</evidence>
<keyword evidence="3 6" id="KW-1133">Transmembrane helix</keyword>
<evidence type="ECO:0000256" key="2">
    <source>
        <dbReference type="ARBA" id="ARBA00022692"/>
    </source>
</evidence>
<feature type="transmembrane region" description="Helical" evidence="6">
    <location>
        <begin position="65"/>
        <end position="89"/>
    </location>
</feature>
<feature type="transmembrane region" description="Helical" evidence="6">
    <location>
        <begin position="131"/>
        <end position="147"/>
    </location>
</feature>
<accession>A0AAN9UQ34</accession>
<feature type="transmembrane region" description="Helical" evidence="6">
    <location>
        <begin position="461"/>
        <end position="481"/>
    </location>
</feature>
<feature type="transmembrane region" description="Helical" evidence="6">
    <location>
        <begin position="297"/>
        <end position="314"/>
    </location>
</feature>
<dbReference type="EMBL" id="JAKJXP020000043">
    <property type="protein sequence ID" value="KAK7751976.1"/>
    <property type="molecule type" value="Genomic_DNA"/>
</dbReference>
<keyword evidence="2 6" id="KW-0812">Transmembrane</keyword>
<dbReference type="PANTHER" id="PTHR23501">
    <property type="entry name" value="MAJOR FACILITATOR SUPERFAMILY"/>
    <property type="match status" value="1"/>
</dbReference>
<sequence length="618" mass="66606">MNNAGKFARMPEGEKKLEDIGTKTASASRFSSEPSSDVPEEGLQRIPDDDDQLAERRAHLHWKTFLAVFAVLLIYFAQLVSLIGAGAQGQTIAAHFGSPTSVVWFTGPITILTVVLGPIFSHAADYWGRKWFLIVPTVLGGVGSIIVSRAQSIGVCILGFTVIGVAFGSQPLLHTVTSEVLPRRWRGYGQAADMVSNCTGSIFGLLVGGALNRTNDPASDGFRYYFYITMAIYFAAAAICFFAYNPPQTELQHRLGFGEKLAKLDWIGYALLASGLVLFCVALSFINNPFDFGEPHVAATFAVGLSLALALVAYETFWKKDGMFHHGLFTGNRNFAVSLFCVFSEGIAFFAANNYFAFQVSVLYETDAVVVGTRYTIMLVSASVGAVATGWYCAIYKKVRWATVLAFVIFTAFFACMATSNLETDRLVWGYPVLMGIALGMTLTTLVTVAQLSTPPELISIASGLIISVRSLGGTIGIAIYNALFNDAMSIIGTNISNAAAPKGLSPGDMDVFISAVKNHNDTMLASIPGITPEAVQAGNTAILNTYVQAFQNVWIAAACFVALASISRSTHPLLRLGSTALMLFGILVATFLLDPKQEFNDHIDAPVEESTRLYEKA</sequence>
<feature type="transmembrane region" description="Helical" evidence="6">
    <location>
        <begin position="401"/>
        <end position="422"/>
    </location>
</feature>
<evidence type="ECO:0000259" key="7">
    <source>
        <dbReference type="PROSITE" id="PS50850"/>
    </source>
</evidence>
<reference evidence="8 9" key="1">
    <citation type="submission" date="2024-02" db="EMBL/GenBank/DDBJ databases">
        <title>De novo assembly and annotation of 12 fungi associated with fruit tree decline syndrome in Ontario, Canada.</title>
        <authorList>
            <person name="Sulman M."/>
            <person name="Ellouze W."/>
            <person name="Ilyukhin E."/>
        </authorList>
    </citation>
    <scope>NUCLEOTIDE SEQUENCE [LARGE SCALE GENOMIC DNA]</scope>
    <source>
        <strain evidence="8 9">M11/M66-122</strain>
    </source>
</reference>